<evidence type="ECO:0000256" key="6">
    <source>
        <dbReference type="HAMAP-Rule" id="MF_01965"/>
    </source>
</evidence>
<dbReference type="NCBIfam" id="TIGR00196">
    <property type="entry name" value="yjeF_cterm"/>
    <property type="match status" value="1"/>
</dbReference>
<organism evidence="8 9">
    <name type="scientific">Lactobacillus gasseri (strain ATCC 33323 / DSM 20243 / BCRC 14619 / CIP 102991 / JCM 1131 / KCTC 3163 / NCIMB 11718 / NCTC 13722 / AM63)</name>
    <dbReference type="NCBI Taxonomy" id="324831"/>
    <lineage>
        <taxon>Bacteria</taxon>
        <taxon>Bacillati</taxon>
        <taxon>Bacillota</taxon>
        <taxon>Bacilli</taxon>
        <taxon>Lactobacillales</taxon>
        <taxon>Lactobacillaceae</taxon>
        <taxon>Lactobacillus</taxon>
    </lineage>
</organism>
<dbReference type="CDD" id="cd01171">
    <property type="entry name" value="YXKO-related"/>
    <property type="match status" value="1"/>
</dbReference>
<evidence type="ECO:0000256" key="1">
    <source>
        <dbReference type="ARBA" id="ARBA00022741"/>
    </source>
</evidence>
<comment type="similarity">
    <text evidence="6">Belongs to the NnrD/CARKD family.</text>
</comment>
<dbReference type="GO" id="GO:0110051">
    <property type="term" value="P:metabolite repair"/>
    <property type="evidence" value="ECO:0007669"/>
    <property type="project" value="TreeGrafter"/>
</dbReference>
<feature type="binding site" evidence="6">
    <location>
        <position position="227"/>
    </location>
    <ligand>
        <name>(6S)-NADPHX</name>
        <dbReference type="ChEBI" id="CHEBI:64076"/>
    </ligand>
</feature>
<comment type="cofactor">
    <cofactor evidence="6">
        <name>Mg(2+)</name>
        <dbReference type="ChEBI" id="CHEBI:18420"/>
    </cofactor>
</comment>
<dbReference type="PANTHER" id="PTHR12592">
    <property type="entry name" value="ATP-DEPENDENT (S)-NAD(P)H-HYDRATE DEHYDRATASE FAMILY MEMBER"/>
    <property type="match status" value="1"/>
</dbReference>
<dbReference type="EC" id="4.2.1.136" evidence="6"/>
<evidence type="ECO:0000313" key="9">
    <source>
        <dbReference type="Proteomes" id="UP000000664"/>
    </source>
</evidence>
<dbReference type="PROSITE" id="PS51383">
    <property type="entry name" value="YJEF_C_3"/>
    <property type="match status" value="1"/>
</dbReference>
<keyword evidence="8" id="KW-0808">Transferase</keyword>
<name>A0A806A538_LACGA</name>
<comment type="catalytic activity">
    <reaction evidence="6">
        <text>(6S)-NADHX + ADP = AMP + phosphate + NADH + H(+)</text>
        <dbReference type="Rhea" id="RHEA:32223"/>
        <dbReference type="ChEBI" id="CHEBI:15378"/>
        <dbReference type="ChEBI" id="CHEBI:43474"/>
        <dbReference type="ChEBI" id="CHEBI:57945"/>
        <dbReference type="ChEBI" id="CHEBI:64074"/>
        <dbReference type="ChEBI" id="CHEBI:456215"/>
        <dbReference type="ChEBI" id="CHEBI:456216"/>
        <dbReference type="EC" id="4.2.1.136"/>
    </reaction>
</comment>
<reference evidence="8 9" key="1">
    <citation type="journal article" date="2006" name="Proc. Natl. Acad. Sci. U.S.A.">
        <title>Comparative genomics of the lactic acid bacteria.</title>
        <authorList>
            <person name="Makarova K."/>
            <person name="Slesarev A."/>
            <person name="Wolf Y."/>
            <person name="Sorokin A."/>
            <person name="Mirkin B."/>
            <person name="Koonin E."/>
            <person name="Pavlov A."/>
            <person name="Pavlova N."/>
            <person name="Karamychev V."/>
            <person name="Polouchine N."/>
            <person name="Shakhova V."/>
            <person name="Grigoriev I."/>
            <person name="Lou Y."/>
            <person name="Rohksar D."/>
            <person name="Lucas S."/>
            <person name="Huang K."/>
            <person name="Goodstein D.M."/>
            <person name="Hawkins T."/>
            <person name="Plengvidhya V."/>
            <person name="Welker D."/>
            <person name="Hughes J."/>
            <person name="Goh Y."/>
            <person name="Benson A."/>
            <person name="Baldwin K."/>
            <person name="Lee J.H."/>
            <person name="Diaz-Muniz I."/>
            <person name="Dosti B."/>
            <person name="Smeianov V."/>
            <person name="Wechter W."/>
            <person name="Barabote R."/>
            <person name="Lorca G."/>
            <person name="Altermann E."/>
            <person name="Barrangou R."/>
            <person name="Ganesan B."/>
            <person name="Xie Y."/>
            <person name="Rawsthorne H."/>
            <person name="Tamir D."/>
            <person name="Parker C."/>
            <person name="Breidt F."/>
            <person name="Broadbent J."/>
            <person name="Hutkins R."/>
            <person name="O'Sullivan D."/>
            <person name="Steele J."/>
            <person name="Unlu G."/>
            <person name="Saier M."/>
            <person name="Klaenhammer T."/>
            <person name="Richardson P."/>
            <person name="Kozyavkin S."/>
            <person name="Weimer B."/>
            <person name="Mills D."/>
        </authorList>
    </citation>
    <scope>NUCLEOTIDE SEQUENCE [LARGE SCALE GENOMIC DNA]</scope>
    <source>
        <strain evidence="9">ATCC 33323 / DSM 20243 / BCRC 14619 / CIP 102991 / JCM 1131 / KCTC 3163 / NCIMB 11718 / NCTC 13722 / AM63</strain>
    </source>
</reference>
<dbReference type="GO" id="GO:0046496">
    <property type="term" value="P:nicotinamide nucleotide metabolic process"/>
    <property type="evidence" value="ECO:0007669"/>
    <property type="project" value="UniProtKB-UniRule"/>
</dbReference>
<feature type="domain" description="YjeF C-terminal" evidence="7">
    <location>
        <begin position="10"/>
        <end position="284"/>
    </location>
</feature>
<dbReference type="InterPro" id="IPR029056">
    <property type="entry name" value="Ribokinase-like"/>
</dbReference>
<feature type="binding site" evidence="6">
    <location>
        <position position="159"/>
    </location>
    <ligand>
        <name>(6S)-NADPHX</name>
        <dbReference type="ChEBI" id="CHEBI:64076"/>
    </ligand>
</feature>
<feature type="binding site" evidence="6">
    <location>
        <begin position="197"/>
        <end position="201"/>
    </location>
    <ligand>
        <name>AMP</name>
        <dbReference type="ChEBI" id="CHEBI:456215"/>
    </ligand>
</feature>
<accession>A0A806A538</accession>
<dbReference type="Gene3D" id="3.40.1190.20">
    <property type="match status" value="1"/>
</dbReference>
<protein>
    <recommendedName>
        <fullName evidence="6">ADP-dependent (S)-NAD(P)H-hydrate dehydratase</fullName>
        <ecNumber evidence="6">4.2.1.136</ecNumber>
    </recommendedName>
    <alternativeName>
        <fullName evidence="6">ADP-dependent NAD(P)HX dehydratase</fullName>
    </alternativeName>
</protein>
<dbReference type="PANTHER" id="PTHR12592:SF0">
    <property type="entry name" value="ATP-DEPENDENT (S)-NAD(P)H-HYDRATE DEHYDRATASE"/>
    <property type="match status" value="1"/>
</dbReference>
<evidence type="ECO:0000259" key="7">
    <source>
        <dbReference type="PROSITE" id="PS51383"/>
    </source>
</evidence>
<proteinExistence type="inferred from homology"/>
<feature type="binding site" evidence="6">
    <location>
        <position position="106"/>
    </location>
    <ligand>
        <name>(6S)-NADPHX</name>
        <dbReference type="ChEBI" id="CHEBI:64076"/>
    </ligand>
</feature>
<evidence type="ECO:0000256" key="5">
    <source>
        <dbReference type="ARBA" id="ARBA00023239"/>
    </source>
</evidence>
<dbReference type="GO" id="GO:0005524">
    <property type="term" value="F:ATP binding"/>
    <property type="evidence" value="ECO:0007669"/>
    <property type="project" value="UniProtKB-KW"/>
</dbReference>
<dbReference type="AlphaFoldDB" id="A0A806A538"/>
<feature type="binding site" evidence="6">
    <location>
        <position position="45"/>
    </location>
    <ligand>
        <name>(6S)-NADPHX</name>
        <dbReference type="ChEBI" id="CHEBI:64076"/>
    </ligand>
</feature>
<comment type="catalytic activity">
    <reaction evidence="6">
        <text>(6S)-NADPHX + ADP = AMP + phosphate + NADPH + H(+)</text>
        <dbReference type="Rhea" id="RHEA:32235"/>
        <dbReference type="ChEBI" id="CHEBI:15378"/>
        <dbReference type="ChEBI" id="CHEBI:43474"/>
        <dbReference type="ChEBI" id="CHEBI:57783"/>
        <dbReference type="ChEBI" id="CHEBI:64076"/>
        <dbReference type="ChEBI" id="CHEBI:456215"/>
        <dbReference type="ChEBI" id="CHEBI:456216"/>
        <dbReference type="EC" id="4.2.1.136"/>
    </reaction>
</comment>
<evidence type="ECO:0000256" key="2">
    <source>
        <dbReference type="ARBA" id="ARBA00022840"/>
    </source>
</evidence>
<evidence type="ECO:0000256" key="3">
    <source>
        <dbReference type="ARBA" id="ARBA00022857"/>
    </source>
</evidence>
<dbReference type="GO" id="GO:0016301">
    <property type="term" value="F:kinase activity"/>
    <property type="evidence" value="ECO:0007669"/>
    <property type="project" value="UniProtKB-KW"/>
</dbReference>
<comment type="function">
    <text evidence="6">Catalyzes the dehydration of the S-form of NAD(P)HX at the expense of ADP, which is converted to AMP. Together with NAD(P)HX epimerase, which catalyzes the epimerization of the S- and R-forms, the enzyme allows the repair of both epimers of NAD(P)HX, a damaged form of NAD(P)H that is a result of enzymatic or heat-dependent hydration.</text>
</comment>
<comment type="subunit">
    <text evidence="6">Homotetramer.</text>
</comment>
<gene>
    <name evidence="6" type="primary">nnrD</name>
    <name evidence="8" type="ordered locus">LGAS_0463</name>
</gene>
<dbReference type="SUPFAM" id="SSF53613">
    <property type="entry name" value="Ribokinase-like"/>
    <property type="match status" value="1"/>
</dbReference>
<dbReference type="InterPro" id="IPR000631">
    <property type="entry name" value="CARKD"/>
</dbReference>
<keyword evidence="1 6" id="KW-0547">Nucleotide-binding</keyword>
<keyword evidence="4 6" id="KW-0520">NAD</keyword>
<feature type="binding site" evidence="6">
    <location>
        <position position="226"/>
    </location>
    <ligand>
        <name>AMP</name>
        <dbReference type="ChEBI" id="CHEBI:456215"/>
    </ligand>
</feature>
<dbReference type="KEGG" id="lga:LGAS_0463"/>
<dbReference type="HAMAP" id="MF_01965">
    <property type="entry name" value="NADHX_dehydratase"/>
    <property type="match status" value="1"/>
</dbReference>
<evidence type="ECO:0000313" key="8">
    <source>
        <dbReference type="EMBL" id="ABJ59861.1"/>
    </source>
</evidence>
<keyword evidence="2 6" id="KW-0067">ATP-binding</keyword>
<dbReference type="Pfam" id="PF01256">
    <property type="entry name" value="Carb_kinase"/>
    <property type="match status" value="1"/>
</dbReference>
<evidence type="ECO:0000256" key="4">
    <source>
        <dbReference type="ARBA" id="ARBA00023027"/>
    </source>
</evidence>
<keyword evidence="8" id="KW-0418">Kinase</keyword>
<dbReference type="EMBL" id="CP000413">
    <property type="protein sequence ID" value="ABJ59861.1"/>
    <property type="molecule type" value="Genomic_DNA"/>
</dbReference>
<sequence length="286" mass="31069">MDKIKMKSISKELISEVIKKRKSATHKGNYGRVLLIGGSKKYGGALIMSAEGALNSGAGLTTVATDSVNISALHTRDPEIMALDWKKRDELKNLIVSSDVVVCGMGLGLDDQARDILALIRDSITLKQTLILDASALDLISQQKDILPVNSKLVIFTPHQMEWQRLSKIKIADQTDQLNQAFLNELVPRKNAILVLKSNHTKVYDQAGNIYQNPFGNPGMAIDGMGDTLAGIIGGFCGQFTPNLATVAGAVGLHSITADEIAVKQYIVRPTQLSALIPAMMRKYEK</sequence>
<dbReference type="GO" id="GO:0052855">
    <property type="term" value="F:ADP-dependent NAD(P)H-hydrate dehydratase activity"/>
    <property type="evidence" value="ECO:0007669"/>
    <property type="project" value="UniProtKB-UniRule"/>
</dbReference>
<dbReference type="Proteomes" id="UP000000664">
    <property type="component" value="Chromosome"/>
</dbReference>
<keyword evidence="5 6" id="KW-0456">Lyase</keyword>
<keyword evidence="3 6" id="KW-0521">NADP</keyword>
<dbReference type="GO" id="GO:0052856">
    <property type="term" value="F:NAD(P)HX epimerase activity"/>
    <property type="evidence" value="ECO:0007669"/>
    <property type="project" value="TreeGrafter"/>
</dbReference>